<dbReference type="InterPro" id="IPR013324">
    <property type="entry name" value="RNA_pol_sigma_r3/r4-like"/>
</dbReference>
<comment type="similarity">
    <text evidence="1">Belongs to the sigma-70 factor family. ECF subfamily.</text>
</comment>
<dbReference type="Pfam" id="PF08281">
    <property type="entry name" value="Sigma70_r4_2"/>
    <property type="match status" value="1"/>
</dbReference>
<sequence>MKKQQVAPFERVVAEHGAAVLRVCNSILGPGADAQDAWSETFLAALSAYPDLAPGANVQGWLVRIAHNKAVDLIRAASRRAVPAAELPEGESAIGIPAAPDDTVWRALASLPFKQRQAVAYHHVAGLPHADVAAILGGTPTAARKAASDGMKSLRTLLDPKDR</sequence>
<dbReference type="SUPFAM" id="SSF88659">
    <property type="entry name" value="Sigma3 and sigma4 domains of RNA polymerase sigma factors"/>
    <property type="match status" value="1"/>
</dbReference>
<dbReference type="InterPro" id="IPR036388">
    <property type="entry name" value="WH-like_DNA-bd_sf"/>
</dbReference>
<dbReference type="Gene3D" id="1.10.1740.10">
    <property type="match status" value="1"/>
</dbReference>
<reference evidence="8 9" key="1">
    <citation type="submission" date="2020-08" db="EMBL/GenBank/DDBJ databases">
        <title>Sequencing the genomes of 1000 actinobacteria strains.</title>
        <authorList>
            <person name="Klenk H.-P."/>
        </authorList>
    </citation>
    <scope>NUCLEOTIDE SEQUENCE [LARGE SCALE GENOMIC DNA]</scope>
    <source>
        <strain evidence="8 9">DSM 22826</strain>
    </source>
</reference>
<protein>
    <submittedName>
        <fullName evidence="8">RNA polymerase sigma factor (Sigma-70 family)</fullName>
    </submittedName>
</protein>
<evidence type="ECO:0000256" key="1">
    <source>
        <dbReference type="ARBA" id="ARBA00010641"/>
    </source>
</evidence>
<dbReference type="InterPro" id="IPR013325">
    <property type="entry name" value="RNA_pol_sigma_r2"/>
</dbReference>
<keyword evidence="5" id="KW-0804">Transcription</keyword>
<dbReference type="GO" id="GO:0003677">
    <property type="term" value="F:DNA binding"/>
    <property type="evidence" value="ECO:0007669"/>
    <property type="project" value="UniProtKB-KW"/>
</dbReference>
<dbReference type="PANTHER" id="PTHR43133:SF8">
    <property type="entry name" value="RNA POLYMERASE SIGMA FACTOR HI_1459-RELATED"/>
    <property type="match status" value="1"/>
</dbReference>
<dbReference type="Proteomes" id="UP000523000">
    <property type="component" value="Unassembled WGS sequence"/>
</dbReference>
<evidence type="ECO:0000313" key="8">
    <source>
        <dbReference type="EMBL" id="MBB2995521.1"/>
    </source>
</evidence>
<dbReference type="PANTHER" id="PTHR43133">
    <property type="entry name" value="RNA POLYMERASE ECF-TYPE SIGMA FACTO"/>
    <property type="match status" value="1"/>
</dbReference>
<evidence type="ECO:0000256" key="4">
    <source>
        <dbReference type="ARBA" id="ARBA00023125"/>
    </source>
</evidence>
<name>A0A839QU16_9MICC</name>
<accession>A0A839QU16</accession>
<dbReference type="InterPro" id="IPR007627">
    <property type="entry name" value="RNA_pol_sigma70_r2"/>
</dbReference>
<keyword evidence="9" id="KW-1185">Reference proteome</keyword>
<keyword evidence="4" id="KW-0238">DNA-binding</keyword>
<evidence type="ECO:0000256" key="3">
    <source>
        <dbReference type="ARBA" id="ARBA00023082"/>
    </source>
</evidence>
<dbReference type="SUPFAM" id="SSF88946">
    <property type="entry name" value="Sigma2 domain of RNA polymerase sigma factors"/>
    <property type="match status" value="1"/>
</dbReference>
<dbReference type="GO" id="GO:0006352">
    <property type="term" value="P:DNA-templated transcription initiation"/>
    <property type="evidence" value="ECO:0007669"/>
    <property type="project" value="InterPro"/>
</dbReference>
<evidence type="ECO:0000259" key="6">
    <source>
        <dbReference type="Pfam" id="PF04542"/>
    </source>
</evidence>
<evidence type="ECO:0000259" key="7">
    <source>
        <dbReference type="Pfam" id="PF08281"/>
    </source>
</evidence>
<dbReference type="NCBIfam" id="TIGR02937">
    <property type="entry name" value="sigma70-ECF"/>
    <property type="match status" value="1"/>
</dbReference>
<dbReference type="AlphaFoldDB" id="A0A839QU16"/>
<keyword evidence="2" id="KW-0805">Transcription regulation</keyword>
<dbReference type="Gene3D" id="1.10.10.10">
    <property type="entry name" value="Winged helix-like DNA-binding domain superfamily/Winged helix DNA-binding domain"/>
    <property type="match status" value="1"/>
</dbReference>
<dbReference type="RefSeq" id="WP_183510769.1">
    <property type="nucleotide sequence ID" value="NZ_BAABGK010000110.1"/>
</dbReference>
<evidence type="ECO:0000256" key="2">
    <source>
        <dbReference type="ARBA" id="ARBA00023015"/>
    </source>
</evidence>
<evidence type="ECO:0000256" key="5">
    <source>
        <dbReference type="ARBA" id="ARBA00023163"/>
    </source>
</evidence>
<proteinExistence type="inferred from homology"/>
<dbReference type="GO" id="GO:0016987">
    <property type="term" value="F:sigma factor activity"/>
    <property type="evidence" value="ECO:0007669"/>
    <property type="project" value="UniProtKB-KW"/>
</dbReference>
<comment type="caution">
    <text evidence="8">The sequence shown here is derived from an EMBL/GenBank/DDBJ whole genome shotgun (WGS) entry which is preliminary data.</text>
</comment>
<gene>
    <name evidence="8" type="ORF">E9229_001712</name>
</gene>
<feature type="domain" description="RNA polymerase sigma factor 70 region 4 type 2" evidence="7">
    <location>
        <begin position="104"/>
        <end position="154"/>
    </location>
</feature>
<evidence type="ECO:0000313" key="9">
    <source>
        <dbReference type="Proteomes" id="UP000523000"/>
    </source>
</evidence>
<dbReference type="EMBL" id="JACHVS010000001">
    <property type="protein sequence ID" value="MBB2995521.1"/>
    <property type="molecule type" value="Genomic_DNA"/>
</dbReference>
<dbReference type="InterPro" id="IPR014284">
    <property type="entry name" value="RNA_pol_sigma-70_dom"/>
</dbReference>
<keyword evidence="3" id="KW-0731">Sigma factor</keyword>
<feature type="domain" description="RNA polymerase sigma-70 region 2" evidence="6">
    <location>
        <begin position="13"/>
        <end position="80"/>
    </location>
</feature>
<dbReference type="Pfam" id="PF04542">
    <property type="entry name" value="Sigma70_r2"/>
    <property type="match status" value="1"/>
</dbReference>
<dbReference type="InterPro" id="IPR039425">
    <property type="entry name" value="RNA_pol_sigma-70-like"/>
</dbReference>
<dbReference type="InterPro" id="IPR013249">
    <property type="entry name" value="RNA_pol_sigma70_r4_t2"/>
</dbReference>
<organism evidence="8 9">
    <name type="scientific">Paeniglutamicibacter cryotolerans</name>
    <dbReference type="NCBI Taxonomy" id="670079"/>
    <lineage>
        <taxon>Bacteria</taxon>
        <taxon>Bacillati</taxon>
        <taxon>Actinomycetota</taxon>
        <taxon>Actinomycetes</taxon>
        <taxon>Micrococcales</taxon>
        <taxon>Micrococcaceae</taxon>
        <taxon>Paeniglutamicibacter</taxon>
    </lineage>
</organism>